<proteinExistence type="predicted"/>
<name>A0ABS7AQY6_9CLOT</name>
<sequence length="379" mass="42993">MEKRLTEVLDEINIEDTSVLLEDDINLRMNPFVKRNIMKSVKKKVENKKENYTINKRKNHNFMNELLGGFFMKRKLILSAALIVGIMTVGIGGYSYATTPKAYVSLDINPSVELGVNAFDKVVSVEGYNEDGEKILENEDLINENINDAVEELISNAIENGYVTPDNEAVISITTATDDIAMSEELQSSLENVTNEVLENNNIEAEIQEDNVALQRREEARQLGITPGKLNLIQKLQALDPNIKVEDYKDTSVKEIQKKNKELRKNNINTEENNDDVLNKDETNIQNEEKNKQDLNKDINEAEENQNKEKNNNKNQEKEYNEKKPENDNSNKEKDNIDNGNSNSNKAEKGNVDKGNSNSNKSEKNNNSSNGQNKNPKKQ</sequence>
<keyword evidence="2" id="KW-0472">Membrane</keyword>
<accession>A0ABS7AQY6</accession>
<gene>
    <name evidence="4" type="ORF">KYD98_08270</name>
</gene>
<feature type="region of interest" description="Disordered" evidence="1">
    <location>
        <begin position="264"/>
        <end position="379"/>
    </location>
</feature>
<organism evidence="4 5">
    <name type="scientific">Clostridium weizhouense</name>
    <dbReference type="NCBI Taxonomy" id="2859781"/>
    <lineage>
        <taxon>Bacteria</taxon>
        <taxon>Bacillati</taxon>
        <taxon>Bacillota</taxon>
        <taxon>Clostridia</taxon>
        <taxon>Eubacteriales</taxon>
        <taxon>Clostridiaceae</taxon>
        <taxon>Clostridium</taxon>
    </lineage>
</organism>
<evidence type="ECO:0000259" key="3">
    <source>
        <dbReference type="Pfam" id="PF23750"/>
    </source>
</evidence>
<feature type="compositionally biased region" description="Low complexity" evidence="1">
    <location>
        <begin position="354"/>
        <end position="379"/>
    </location>
</feature>
<reference evidence="4 5" key="1">
    <citation type="submission" date="2021-07" db="EMBL/GenBank/DDBJ databases">
        <title>Clostridium weizhouense sp. nov., an anaerobic bacterium isolated from activated sludge of Petroleum wastewater.</title>
        <authorList>
            <person name="Li Q."/>
        </authorList>
    </citation>
    <scope>NUCLEOTIDE SEQUENCE [LARGE SCALE GENOMIC DNA]</scope>
    <source>
        <strain evidence="4 5">YB-6</strain>
    </source>
</reference>
<dbReference type="InterPro" id="IPR055431">
    <property type="entry name" value="RsgI_M"/>
</dbReference>
<evidence type="ECO:0000256" key="2">
    <source>
        <dbReference type="SAM" id="Phobius"/>
    </source>
</evidence>
<dbReference type="RefSeq" id="WP_219779145.1">
    <property type="nucleotide sequence ID" value="NZ_JAHXPT010000005.1"/>
</dbReference>
<feature type="transmembrane region" description="Helical" evidence="2">
    <location>
        <begin position="76"/>
        <end position="97"/>
    </location>
</feature>
<feature type="domain" description="Anti-sigma factor RsgI-like middle" evidence="3">
    <location>
        <begin position="102"/>
        <end position="235"/>
    </location>
</feature>
<evidence type="ECO:0000313" key="4">
    <source>
        <dbReference type="EMBL" id="MBW6410086.1"/>
    </source>
</evidence>
<dbReference type="EMBL" id="JAHXPT010000005">
    <property type="protein sequence ID" value="MBW6410086.1"/>
    <property type="molecule type" value="Genomic_DNA"/>
</dbReference>
<comment type="caution">
    <text evidence="4">The sequence shown here is derived from an EMBL/GenBank/DDBJ whole genome shotgun (WGS) entry which is preliminary data.</text>
</comment>
<protein>
    <recommendedName>
        <fullName evidence="3">Anti-sigma factor RsgI-like middle domain-containing protein</fullName>
    </recommendedName>
</protein>
<evidence type="ECO:0000313" key="5">
    <source>
        <dbReference type="Proteomes" id="UP001519921"/>
    </source>
</evidence>
<dbReference type="Proteomes" id="UP001519921">
    <property type="component" value="Unassembled WGS sequence"/>
</dbReference>
<dbReference type="Pfam" id="PF23750">
    <property type="entry name" value="RsgI_M"/>
    <property type="match status" value="1"/>
</dbReference>
<feature type="compositionally biased region" description="Basic and acidic residues" evidence="1">
    <location>
        <begin position="277"/>
        <end position="337"/>
    </location>
</feature>
<keyword evidence="5" id="KW-1185">Reference proteome</keyword>
<keyword evidence="2" id="KW-0812">Transmembrane</keyword>
<keyword evidence="2" id="KW-1133">Transmembrane helix</keyword>
<evidence type="ECO:0000256" key="1">
    <source>
        <dbReference type="SAM" id="MobiDB-lite"/>
    </source>
</evidence>